<evidence type="ECO:0000313" key="2">
    <source>
        <dbReference type="Proteomes" id="UP000054270"/>
    </source>
</evidence>
<organism evidence="1 2">
    <name type="scientific">Hypholoma sublateritium (strain FD-334 SS-4)</name>
    <dbReference type="NCBI Taxonomy" id="945553"/>
    <lineage>
        <taxon>Eukaryota</taxon>
        <taxon>Fungi</taxon>
        <taxon>Dikarya</taxon>
        <taxon>Basidiomycota</taxon>
        <taxon>Agaricomycotina</taxon>
        <taxon>Agaricomycetes</taxon>
        <taxon>Agaricomycetidae</taxon>
        <taxon>Agaricales</taxon>
        <taxon>Agaricineae</taxon>
        <taxon>Strophariaceae</taxon>
        <taxon>Hypholoma</taxon>
    </lineage>
</organism>
<protein>
    <submittedName>
        <fullName evidence="1">Uncharacterized protein</fullName>
    </submittedName>
</protein>
<sequence>MSSCVFGRRCENSGARSTNVSVFSPRNRLIKRYKSFENVLLAKSRRSTSTQTLLFLIPTDIAMNDRALRDIHALVSQRNCTPSIIKRTGMRAIAGWWRTLDGALSIIRRDDRRAGVNTEHDHISDMQFHSGCEKQRAFAEIRRRAGVSGRRRASGGAGYTTSVAVHGRWVLHGSRSGSVRRRIPGCATDQRDGRKAGLVACGMCGPRASRARQTAQGCAAGIGRWPGLLRLPPMACMFSRYDLLRFPRFNASLPEAGRLVSSAARQCRRTTCSTDRGQLALCPALPARVCWPLRLQTG</sequence>
<name>A0A0D2LPA5_HYPSF</name>
<evidence type="ECO:0000313" key="1">
    <source>
        <dbReference type="EMBL" id="KJA29942.1"/>
    </source>
</evidence>
<proteinExistence type="predicted"/>
<reference evidence="2" key="1">
    <citation type="submission" date="2014-04" db="EMBL/GenBank/DDBJ databases">
        <title>Evolutionary Origins and Diversification of the Mycorrhizal Mutualists.</title>
        <authorList>
            <consortium name="DOE Joint Genome Institute"/>
            <consortium name="Mycorrhizal Genomics Consortium"/>
            <person name="Kohler A."/>
            <person name="Kuo A."/>
            <person name="Nagy L.G."/>
            <person name="Floudas D."/>
            <person name="Copeland A."/>
            <person name="Barry K.W."/>
            <person name="Cichocki N."/>
            <person name="Veneault-Fourrey C."/>
            <person name="LaButti K."/>
            <person name="Lindquist E.A."/>
            <person name="Lipzen A."/>
            <person name="Lundell T."/>
            <person name="Morin E."/>
            <person name="Murat C."/>
            <person name="Riley R."/>
            <person name="Ohm R."/>
            <person name="Sun H."/>
            <person name="Tunlid A."/>
            <person name="Henrissat B."/>
            <person name="Grigoriev I.V."/>
            <person name="Hibbett D.S."/>
            <person name="Martin F."/>
        </authorList>
    </citation>
    <scope>NUCLEOTIDE SEQUENCE [LARGE SCALE GENOMIC DNA]</scope>
    <source>
        <strain evidence="2">FD-334 SS-4</strain>
    </source>
</reference>
<dbReference type="Proteomes" id="UP000054270">
    <property type="component" value="Unassembled WGS sequence"/>
</dbReference>
<dbReference type="EMBL" id="KN817518">
    <property type="protein sequence ID" value="KJA29942.1"/>
    <property type="molecule type" value="Genomic_DNA"/>
</dbReference>
<gene>
    <name evidence="1" type="ORF">HYPSUDRAFT_247705</name>
</gene>
<accession>A0A0D2LPA5</accession>
<keyword evidence="2" id="KW-1185">Reference proteome</keyword>
<dbReference type="AlphaFoldDB" id="A0A0D2LPA5"/>